<keyword evidence="1" id="KW-0812">Transmembrane</keyword>
<organism evidence="2 3">
    <name type="scientific">Acanthopleuribacter pedis</name>
    <dbReference type="NCBI Taxonomy" id="442870"/>
    <lineage>
        <taxon>Bacteria</taxon>
        <taxon>Pseudomonadati</taxon>
        <taxon>Acidobacteriota</taxon>
        <taxon>Holophagae</taxon>
        <taxon>Acanthopleuribacterales</taxon>
        <taxon>Acanthopleuribacteraceae</taxon>
        <taxon>Acanthopleuribacter</taxon>
    </lineage>
</organism>
<proteinExistence type="predicted"/>
<sequence length="90" mass="10403">MKQLMRFKDLGKTHKFKLFTLEVRIIYLVSFVGGCLLSFLVFAWQLLPFPYIVNLTLFLLLSFAVGKVSEVPFSKEILYTKLKGRVSIDP</sequence>
<comment type="caution">
    <text evidence="2">The sequence shown here is derived from an EMBL/GenBank/DDBJ whole genome shotgun (WGS) entry which is preliminary data.</text>
</comment>
<keyword evidence="1" id="KW-0472">Membrane</keyword>
<dbReference type="EMBL" id="JAFREP010000063">
    <property type="protein sequence ID" value="MBO1323400.1"/>
    <property type="molecule type" value="Genomic_DNA"/>
</dbReference>
<name>A0A8J7QJ74_9BACT</name>
<dbReference type="PROSITE" id="PS51257">
    <property type="entry name" value="PROKAR_LIPOPROTEIN"/>
    <property type="match status" value="1"/>
</dbReference>
<evidence type="ECO:0000313" key="3">
    <source>
        <dbReference type="Proteomes" id="UP000664417"/>
    </source>
</evidence>
<protein>
    <submittedName>
        <fullName evidence="2">Uncharacterized protein</fullName>
    </submittedName>
</protein>
<dbReference type="RefSeq" id="WP_207863553.1">
    <property type="nucleotide sequence ID" value="NZ_JAFREP010000063.1"/>
</dbReference>
<gene>
    <name evidence="2" type="ORF">J3U88_33345</name>
</gene>
<dbReference type="Proteomes" id="UP000664417">
    <property type="component" value="Unassembled WGS sequence"/>
</dbReference>
<feature type="transmembrane region" description="Helical" evidence="1">
    <location>
        <begin position="49"/>
        <end position="66"/>
    </location>
</feature>
<keyword evidence="3" id="KW-1185">Reference proteome</keyword>
<keyword evidence="1" id="KW-1133">Transmembrane helix</keyword>
<evidence type="ECO:0000256" key="1">
    <source>
        <dbReference type="SAM" id="Phobius"/>
    </source>
</evidence>
<feature type="transmembrane region" description="Helical" evidence="1">
    <location>
        <begin position="21"/>
        <end position="43"/>
    </location>
</feature>
<reference evidence="2" key="1">
    <citation type="submission" date="2021-03" db="EMBL/GenBank/DDBJ databases">
        <authorList>
            <person name="Wang G."/>
        </authorList>
    </citation>
    <scope>NUCLEOTIDE SEQUENCE</scope>
    <source>
        <strain evidence="2">KCTC 12899</strain>
    </source>
</reference>
<evidence type="ECO:0000313" key="2">
    <source>
        <dbReference type="EMBL" id="MBO1323400.1"/>
    </source>
</evidence>
<accession>A0A8J7QJ74</accession>
<dbReference type="AlphaFoldDB" id="A0A8J7QJ74"/>